<evidence type="ECO:0000313" key="2">
    <source>
        <dbReference type="Proteomes" id="UP000008710"/>
    </source>
</evidence>
<sequence length="96" mass="10767">MTTHTHLTTDHEEVRQWTQAHHGIPARVPHTTAGDVLRIDLHGVDSGLEHISWTEWFAAFDQQGLALSYPDPHLQGGISAWFELVPRPRSRTADGP</sequence>
<dbReference type="KEGG" id="rha:RHA1_ro00491"/>
<gene>
    <name evidence="1" type="ordered locus">RHA1_ro00491</name>
</gene>
<reference evidence="2" key="1">
    <citation type="journal article" date="2006" name="Proc. Natl. Acad. Sci. U.S.A.">
        <title>The complete genome of Rhodococcus sp. RHA1 provides insights into a catabolic powerhouse.</title>
        <authorList>
            <person name="McLeod M.P."/>
            <person name="Warren R.L."/>
            <person name="Hsiao W.W.L."/>
            <person name="Araki N."/>
            <person name="Myhre M."/>
            <person name="Fernandes C."/>
            <person name="Miyazawa D."/>
            <person name="Wong W."/>
            <person name="Lillquist A.L."/>
            <person name="Wang D."/>
            <person name="Dosanjh M."/>
            <person name="Hara H."/>
            <person name="Petrescu A."/>
            <person name="Morin R.D."/>
            <person name="Yang G."/>
            <person name="Stott J.M."/>
            <person name="Schein J.E."/>
            <person name="Shin H."/>
            <person name="Smailus D."/>
            <person name="Siddiqui A.S."/>
            <person name="Marra M.A."/>
            <person name="Jones S.J.M."/>
            <person name="Holt R."/>
            <person name="Brinkman F.S.L."/>
            <person name="Miyauchi K."/>
            <person name="Fukuda M."/>
            <person name="Davies J.E."/>
            <person name="Mohn W.W."/>
            <person name="Eltis L.D."/>
        </authorList>
    </citation>
    <scope>NUCLEOTIDE SEQUENCE [LARGE SCALE GENOMIC DNA]</scope>
    <source>
        <strain evidence="2">RHA1</strain>
    </source>
</reference>
<dbReference type="OrthoDB" id="9808866at2"/>
<dbReference type="HOGENOM" id="CLU_2275299_0_0_11"/>
<dbReference type="eggNOG" id="ENOG5032Y6R">
    <property type="taxonomic scope" value="Bacteria"/>
</dbReference>
<name>Q0SJF9_RHOJR</name>
<dbReference type="RefSeq" id="WP_011593756.1">
    <property type="nucleotide sequence ID" value="NC_008268.1"/>
</dbReference>
<accession>Q0SJF9</accession>
<organism evidence="1 2">
    <name type="scientific">Rhodococcus jostii (strain RHA1)</name>
    <dbReference type="NCBI Taxonomy" id="101510"/>
    <lineage>
        <taxon>Bacteria</taxon>
        <taxon>Bacillati</taxon>
        <taxon>Actinomycetota</taxon>
        <taxon>Actinomycetes</taxon>
        <taxon>Mycobacteriales</taxon>
        <taxon>Nocardiaceae</taxon>
        <taxon>Rhodococcus</taxon>
    </lineage>
</organism>
<dbReference type="EMBL" id="CP000431">
    <property type="protein sequence ID" value="ABG92327.1"/>
    <property type="molecule type" value="Genomic_DNA"/>
</dbReference>
<dbReference type="Proteomes" id="UP000008710">
    <property type="component" value="Chromosome"/>
</dbReference>
<proteinExistence type="predicted"/>
<evidence type="ECO:0000313" key="1">
    <source>
        <dbReference type="EMBL" id="ABG92327.1"/>
    </source>
</evidence>
<protein>
    <submittedName>
        <fullName evidence="1">Uncharacterized protein</fullName>
    </submittedName>
</protein>
<dbReference type="PATRIC" id="fig|101510.16.peg.520"/>
<dbReference type="AlphaFoldDB" id="Q0SJF9"/>